<keyword evidence="1" id="KW-1133">Transmembrane helix</keyword>
<dbReference type="EMBL" id="JACVVD010000004">
    <property type="protein sequence ID" value="MBD0381063.1"/>
    <property type="molecule type" value="Genomic_DNA"/>
</dbReference>
<proteinExistence type="predicted"/>
<sequence length="841" mass="94493">MNRKLWIGGTVGLFLGVILIIGYFTWGRTNDRLNDVLRAVQPTVTPPPTPTPSGPAPAELEKRLSEIRDWKIAERRFTTDSREPLILLHNDKQIVYIQNNQIRYEVVGGSGFQNIPLSFPSARTGYVWRDGKTAYIGLSTGSESNRKQGDWYEINLTAAAGNPLKRLGELQLAPEEVQAVRFSNKPLGALFLEKKADSYQEFWINGQGKGQFFVNDYSIMKDPKGKQLGAISADQAVFDRVHEYNNLFVMEDERGLLVYQNGQLSPSIFRLSGYKLGQAQSITVDESLRSQPPYSGSNAILLSIMNVQEGSLKGILLPANSPTPFSLAPKLMEEGWTLVGGLSFVRMKEGLLQTISYPMNEGIEYPEQHEAAVPVADISKLTRSGMVVQGEKEGVKQYLSLNDVMNTRSEAAGPALWMRMLQPGRMVKAEKQDTASKEIFMKFPQIPSSVTDALNDDAIPEGLRNALKQRDYLGSGDIASTHVVRKSGDEWHVLTDERMEQWDGVQGLKELGRLPVKTHCTTSNYVICTTAADFAKVDGFWYVADTYHNRILKLDDRFGMIEQVNFPMPTKLFFTDDGKLLNVEGLQGVASYTMLLEQVSLQPAAPITVDKLPKEEIAASPEGFYEDSNRMQWVFQSNRLYVYDPNKQTVLTHFTGAMTNMAGTAKIIPYSNKVLLVLDDRIHVFDIKGHWLKEISFPRTQPDGIYVSTPKGENTYALDHELGMLYLIQGFRLLRIDLNDGEVTPLFWQLNANMSKVQMDRGKLYLTFQTANGYDAPDAHNEMVICDIKTGRLTRFKISEGFTLDRITKVHELILIPQSDFSSIVPASWMVYKLNEQGMPE</sequence>
<dbReference type="InterPro" id="IPR011042">
    <property type="entry name" value="6-blade_b-propeller_TolB-like"/>
</dbReference>
<gene>
    <name evidence="2" type="ORF">ICC18_13140</name>
</gene>
<evidence type="ECO:0000313" key="2">
    <source>
        <dbReference type="EMBL" id="MBD0381063.1"/>
    </source>
</evidence>
<protein>
    <submittedName>
        <fullName evidence="2">Uncharacterized protein</fullName>
    </submittedName>
</protein>
<evidence type="ECO:0000256" key="1">
    <source>
        <dbReference type="SAM" id="Phobius"/>
    </source>
</evidence>
<accession>A0A926KPR7</accession>
<name>A0A926KPR7_9BACL</name>
<keyword evidence="1" id="KW-0812">Transmembrane</keyword>
<comment type="caution">
    <text evidence="2">The sequence shown here is derived from an EMBL/GenBank/DDBJ whole genome shotgun (WGS) entry which is preliminary data.</text>
</comment>
<evidence type="ECO:0000313" key="3">
    <source>
        <dbReference type="Proteomes" id="UP000650466"/>
    </source>
</evidence>
<dbReference type="AlphaFoldDB" id="A0A926KPR7"/>
<reference evidence="2" key="1">
    <citation type="submission" date="2020-09" db="EMBL/GenBank/DDBJ databases">
        <title>Draft Genome Sequence of Paenibacillus sp. WST5.</title>
        <authorList>
            <person name="Bao Z."/>
        </authorList>
    </citation>
    <scope>NUCLEOTIDE SEQUENCE</scope>
    <source>
        <strain evidence="2">WST5</strain>
    </source>
</reference>
<dbReference type="Proteomes" id="UP000650466">
    <property type="component" value="Unassembled WGS sequence"/>
</dbReference>
<dbReference type="Gene3D" id="2.120.10.30">
    <property type="entry name" value="TolB, C-terminal domain"/>
    <property type="match status" value="1"/>
</dbReference>
<dbReference type="RefSeq" id="WP_188174871.1">
    <property type="nucleotide sequence ID" value="NZ_JACVVD010000004.1"/>
</dbReference>
<feature type="transmembrane region" description="Helical" evidence="1">
    <location>
        <begin position="5"/>
        <end position="26"/>
    </location>
</feature>
<dbReference type="SUPFAM" id="SSF101898">
    <property type="entry name" value="NHL repeat"/>
    <property type="match status" value="1"/>
</dbReference>
<keyword evidence="3" id="KW-1185">Reference proteome</keyword>
<keyword evidence="1" id="KW-0472">Membrane</keyword>
<organism evidence="2 3">
    <name type="scientific">Paenibacillus sedimenti</name>
    <dbReference type="NCBI Taxonomy" id="2770274"/>
    <lineage>
        <taxon>Bacteria</taxon>
        <taxon>Bacillati</taxon>
        <taxon>Bacillota</taxon>
        <taxon>Bacilli</taxon>
        <taxon>Bacillales</taxon>
        <taxon>Paenibacillaceae</taxon>
        <taxon>Paenibacillus</taxon>
    </lineage>
</organism>